<protein>
    <submittedName>
        <fullName evidence="1">Uncharacterized protein</fullName>
    </submittedName>
</protein>
<sequence>MGSYTEVVLQLTFLPNTPEHVLAAFSALATSLPDDAPPLPAPHQVDETVDWEPTDEVSDPLSDPQPWLHDWSAWLSSSMTVSTTPHAQLTWSRTQRWVLSCRWGIKSWPESILPALQWLGPHLEGFDQRPIVLGYMQYGGDARPALVWLYRGRITLELLTPEDERM</sequence>
<gene>
    <name evidence="1" type="ORF">CXY01_13790</name>
</gene>
<dbReference type="AlphaFoldDB" id="A0A510V1W9"/>
<dbReference type="OrthoDB" id="4823969at2"/>
<dbReference type="RefSeq" id="WP_146926400.1">
    <property type="nucleotide sequence ID" value="NZ_BJUB01000003.1"/>
</dbReference>
<proteinExistence type="predicted"/>
<evidence type="ECO:0000313" key="1">
    <source>
        <dbReference type="EMBL" id="GEK20859.1"/>
    </source>
</evidence>
<name>A0A510V1W9_9CELL</name>
<comment type="caution">
    <text evidence="1">The sequence shown here is derived from an EMBL/GenBank/DDBJ whole genome shotgun (WGS) entry which is preliminary data.</text>
</comment>
<accession>A0A510V1W9</accession>
<dbReference type="Proteomes" id="UP000321118">
    <property type="component" value="Unassembled WGS sequence"/>
</dbReference>
<reference evidence="1 2" key="1">
    <citation type="submission" date="2019-07" db="EMBL/GenBank/DDBJ databases">
        <title>Whole genome shotgun sequence of Cellulomonas xylanilytica NBRC 101102.</title>
        <authorList>
            <person name="Hosoyama A."/>
            <person name="Uohara A."/>
            <person name="Ohji S."/>
            <person name="Ichikawa N."/>
        </authorList>
    </citation>
    <scope>NUCLEOTIDE SEQUENCE [LARGE SCALE GENOMIC DNA]</scope>
    <source>
        <strain evidence="1 2">NBRC 101102</strain>
    </source>
</reference>
<dbReference type="EMBL" id="BJUB01000003">
    <property type="protein sequence ID" value="GEK20859.1"/>
    <property type="molecule type" value="Genomic_DNA"/>
</dbReference>
<evidence type="ECO:0000313" key="2">
    <source>
        <dbReference type="Proteomes" id="UP000321118"/>
    </source>
</evidence>
<organism evidence="1 2">
    <name type="scientific">Cellulomonas xylanilytica</name>
    <dbReference type="NCBI Taxonomy" id="233583"/>
    <lineage>
        <taxon>Bacteria</taxon>
        <taxon>Bacillati</taxon>
        <taxon>Actinomycetota</taxon>
        <taxon>Actinomycetes</taxon>
        <taxon>Micrococcales</taxon>
        <taxon>Cellulomonadaceae</taxon>
        <taxon>Cellulomonas</taxon>
    </lineage>
</organism>
<keyword evidence="2" id="KW-1185">Reference proteome</keyword>